<dbReference type="EMBL" id="KZ825811">
    <property type="protein sequence ID" value="PYH98505.1"/>
    <property type="molecule type" value="Genomic_DNA"/>
</dbReference>
<name>A0A319DLP5_9EURO</name>
<evidence type="ECO:0000313" key="1">
    <source>
        <dbReference type="EMBL" id="PYH98505.1"/>
    </source>
</evidence>
<gene>
    <name evidence="1" type="ORF">BO71DRAFT_50320</name>
</gene>
<keyword evidence="2" id="KW-1185">Reference proteome</keyword>
<protein>
    <submittedName>
        <fullName evidence="1">Uncharacterized protein</fullName>
    </submittedName>
</protein>
<accession>A0A319DLP5</accession>
<dbReference type="AlphaFoldDB" id="A0A319DLP5"/>
<evidence type="ECO:0000313" key="2">
    <source>
        <dbReference type="Proteomes" id="UP000247810"/>
    </source>
</evidence>
<dbReference type="VEuPathDB" id="FungiDB:BO71DRAFT_50320"/>
<reference evidence="1 2" key="1">
    <citation type="submission" date="2018-02" db="EMBL/GenBank/DDBJ databases">
        <title>The genomes of Aspergillus section Nigri reveals drivers in fungal speciation.</title>
        <authorList>
            <consortium name="DOE Joint Genome Institute"/>
            <person name="Vesth T.C."/>
            <person name="Nybo J."/>
            <person name="Theobald S."/>
            <person name="Brandl J."/>
            <person name="Frisvad J.C."/>
            <person name="Nielsen K.F."/>
            <person name="Lyhne E.K."/>
            <person name="Kogle M.E."/>
            <person name="Kuo A."/>
            <person name="Riley R."/>
            <person name="Clum A."/>
            <person name="Nolan M."/>
            <person name="Lipzen A."/>
            <person name="Salamov A."/>
            <person name="Henrissat B."/>
            <person name="Wiebenga A."/>
            <person name="De vries R.P."/>
            <person name="Grigoriev I.V."/>
            <person name="Mortensen U.H."/>
            <person name="Andersen M.R."/>
            <person name="Baker S.E."/>
        </authorList>
    </citation>
    <scope>NUCLEOTIDE SEQUENCE [LARGE SCALE GENOMIC DNA]</scope>
    <source>
        <strain evidence="1 2">CBS 707.79</strain>
    </source>
</reference>
<dbReference type="Proteomes" id="UP000247810">
    <property type="component" value="Unassembled WGS sequence"/>
</dbReference>
<proteinExistence type="predicted"/>
<organism evidence="1 2">
    <name type="scientific">Aspergillus ellipticus CBS 707.79</name>
    <dbReference type="NCBI Taxonomy" id="1448320"/>
    <lineage>
        <taxon>Eukaryota</taxon>
        <taxon>Fungi</taxon>
        <taxon>Dikarya</taxon>
        <taxon>Ascomycota</taxon>
        <taxon>Pezizomycotina</taxon>
        <taxon>Eurotiomycetes</taxon>
        <taxon>Eurotiomycetidae</taxon>
        <taxon>Eurotiales</taxon>
        <taxon>Aspergillaceae</taxon>
        <taxon>Aspergillus</taxon>
        <taxon>Aspergillus subgen. Circumdati</taxon>
    </lineage>
</organism>
<sequence>MISVASQPAEAPSGGNPFQDARACIVCLMTNRCALIGVCAYVCIWTGFVCGVWRKQTSFFGWDFGLGDGIFVGLAELEDARIPIWGRGVVGKCVICPLGTLSVVAKAG</sequence>